<gene>
    <name evidence="1" type="ORF">DR980_08780</name>
</gene>
<dbReference type="Proteomes" id="UP000253676">
    <property type="component" value="Unassembled WGS sequence"/>
</dbReference>
<comment type="caution">
    <text evidence="1">The sequence shown here is derived from an EMBL/GenBank/DDBJ whole genome shotgun (WGS) entry which is preliminary data.</text>
</comment>
<accession>A0A366AZB3</accession>
<proteinExistence type="predicted"/>
<sequence>MKFFLNTCVRLAGIENFAVFEQVFQSGCKLLKNIDKTLFSVFSIRIIFSLETKNLVGYFF</sequence>
<evidence type="ECO:0000313" key="1">
    <source>
        <dbReference type="EMBL" id="RBN50209.1"/>
    </source>
</evidence>
<keyword evidence="2" id="KW-1185">Reference proteome</keyword>
<protein>
    <submittedName>
        <fullName evidence="1">Uncharacterized protein</fullName>
    </submittedName>
</protein>
<reference evidence="1 2" key="1">
    <citation type="submission" date="2018-07" db="EMBL/GenBank/DDBJ databases">
        <title>Complete genome sequence of Flavobacterium psychrolimnae LMG 22018.</title>
        <authorList>
            <person name="Kim D.-U."/>
        </authorList>
    </citation>
    <scope>NUCLEOTIDE SEQUENCE [LARGE SCALE GENOMIC DNA]</scope>
    <source>
        <strain evidence="1 2">LMG 22018</strain>
    </source>
</reference>
<name>A0A366AZB3_9FLAO</name>
<evidence type="ECO:0000313" key="2">
    <source>
        <dbReference type="Proteomes" id="UP000253676"/>
    </source>
</evidence>
<dbReference type="AlphaFoldDB" id="A0A366AZB3"/>
<organism evidence="1 2">
    <name type="scientific">Flavobacterium psychrolimnae</name>
    <dbReference type="NCBI Taxonomy" id="249351"/>
    <lineage>
        <taxon>Bacteria</taxon>
        <taxon>Pseudomonadati</taxon>
        <taxon>Bacteroidota</taxon>
        <taxon>Flavobacteriia</taxon>
        <taxon>Flavobacteriales</taxon>
        <taxon>Flavobacteriaceae</taxon>
        <taxon>Flavobacterium</taxon>
    </lineage>
</organism>
<dbReference type="EMBL" id="QNUX01000007">
    <property type="protein sequence ID" value="RBN50209.1"/>
    <property type="molecule type" value="Genomic_DNA"/>
</dbReference>